<gene>
    <name evidence="2" type="ORF">AUJ95_06165</name>
</gene>
<dbReference type="Gene3D" id="1.10.150.650">
    <property type="match status" value="1"/>
</dbReference>
<dbReference type="GO" id="GO:0035312">
    <property type="term" value="F:5'-3' DNA exonuclease activity"/>
    <property type="evidence" value="ECO:0007669"/>
    <property type="project" value="TreeGrafter"/>
</dbReference>
<dbReference type="InterPro" id="IPR052018">
    <property type="entry name" value="PHP_domain"/>
</dbReference>
<comment type="caution">
    <text evidence="2">The sequence shown here is derived from an EMBL/GenBank/DDBJ whole genome shotgun (WGS) entry which is preliminary data.</text>
</comment>
<dbReference type="CDD" id="cd07438">
    <property type="entry name" value="PHP_HisPPase_AMP"/>
    <property type="match status" value="1"/>
</dbReference>
<dbReference type="PANTHER" id="PTHR42924">
    <property type="entry name" value="EXONUCLEASE"/>
    <property type="match status" value="1"/>
</dbReference>
<dbReference type="AlphaFoldDB" id="A0A1J5E6F6"/>
<evidence type="ECO:0000259" key="1">
    <source>
        <dbReference type="SMART" id="SM00481"/>
    </source>
</evidence>
<dbReference type="Proteomes" id="UP000183085">
    <property type="component" value="Unassembled WGS sequence"/>
</dbReference>
<reference evidence="2 3" key="1">
    <citation type="journal article" date="2016" name="Environ. Microbiol.">
        <title>Genomic resolution of a cold subsurface aquifer community provides metabolic insights for novel microbes adapted to high CO concentrations.</title>
        <authorList>
            <person name="Probst A.J."/>
            <person name="Castelle C.J."/>
            <person name="Singh A."/>
            <person name="Brown C.T."/>
            <person name="Anantharaman K."/>
            <person name="Sharon I."/>
            <person name="Hug L.A."/>
            <person name="Burstein D."/>
            <person name="Emerson J.B."/>
            <person name="Thomas B.C."/>
            <person name="Banfield J.F."/>
        </authorList>
    </citation>
    <scope>NUCLEOTIDE SEQUENCE [LARGE SCALE GENOMIC DNA]</scope>
    <source>
        <strain evidence="2">CG2_30_40_21</strain>
    </source>
</reference>
<dbReference type="Gene3D" id="3.20.20.140">
    <property type="entry name" value="Metal-dependent hydrolases"/>
    <property type="match status" value="1"/>
</dbReference>
<evidence type="ECO:0000313" key="3">
    <source>
        <dbReference type="Proteomes" id="UP000183085"/>
    </source>
</evidence>
<proteinExistence type="predicted"/>
<dbReference type="GO" id="GO:0004534">
    <property type="term" value="F:5'-3' RNA exonuclease activity"/>
    <property type="evidence" value="ECO:0007669"/>
    <property type="project" value="TreeGrafter"/>
</dbReference>
<accession>A0A1J5E6F6</accession>
<evidence type="ECO:0000313" key="2">
    <source>
        <dbReference type="EMBL" id="OIP38878.1"/>
    </source>
</evidence>
<dbReference type="STRING" id="1817895.AUJ95_06165"/>
<dbReference type="EMBL" id="MNYI01000166">
    <property type="protein sequence ID" value="OIP38878.1"/>
    <property type="molecule type" value="Genomic_DNA"/>
</dbReference>
<feature type="domain" description="Polymerase/histidinol phosphatase N-terminal" evidence="1">
    <location>
        <begin position="3"/>
        <end position="67"/>
    </location>
</feature>
<dbReference type="PANTHER" id="PTHR42924:SF3">
    <property type="entry name" value="POLYMERASE_HISTIDINOL PHOSPHATASE N-TERMINAL DOMAIN-CONTAINING PROTEIN"/>
    <property type="match status" value="1"/>
</dbReference>
<dbReference type="InterPro" id="IPR003141">
    <property type="entry name" value="Pol/His_phosphatase_N"/>
</dbReference>
<organism evidence="2 3">
    <name type="scientific">Candidatus Desantisbacteria bacterium CG2_30_40_21</name>
    <dbReference type="NCBI Taxonomy" id="1817895"/>
    <lineage>
        <taxon>Bacteria</taxon>
        <taxon>Candidatus Desantisiibacteriota</taxon>
    </lineage>
</organism>
<name>A0A1J5E6F6_9BACT</name>
<protein>
    <recommendedName>
        <fullName evidence="1">Polymerase/histidinol phosphatase N-terminal domain-containing protein</fullName>
    </recommendedName>
</protein>
<dbReference type="InterPro" id="IPR016195">
    <property type="entry name" value="Pol/histidinol_Pase-like"/>
</dbReference>
<dbReference type="Pfam" id="PF02811">
    <property type="entry name" value="PHP"/>
    <property type="match status" value="1"/>
</dbReference>
<dbReference type="SUPFAM" id="SSF89550">
    <property type="entry name" value="PHP domain-like"/>
    <property type="match status" value="1"/>
</dbReference>
<dbReference type="SMART" id="SM00481">
    <property type="entry name" value="POLIIIAc"/>
    <property type="match status" value="1"/>
</dbReference>
<sequence>MDADLHIHTLFSDSTLSPYEVVTCAKGMGLKAISICDHDTIDGVREAMGYASNLIEVIPGIELNAVTQRHEIHILGYFIDIDNLRFNERLEAFRRARISRIYNMVERLASLNIKIDSQRVFQVAGKGSVGRIHLATVLREENIVDSVQEAFNLYLGHDKPCCVKRVSIQPEEAIRIIREAGGVPVLAHPGVSGCDEIIPELVRLGIKGIEAYHPAHPLPIWSHYEKLAKKHRLLVTGGSDCHGTARGQIMMGTVRVSMDVVERLRKQRAEIHHGDTEARRYNEV</sequence>
<dbReference type="InterPro" id="IPR004013">
    <property type="entry name" value="PHP_dom"/>
</dbReference>